<evidence type="ECO:0000313" key="3">
    <source>
        <dbReference type="Proteomes" id="UP000602284"/>
    </source>
</evidence>
<feature type="domain" description="FlgD/Vpr Ig-like" evidence="1">
    <location>
        <begin position="273"/>
        <end position="343"/>
    </location>
</feature>
<organism evidence="2 3">
    <name type="scientific">Tumebacillus amylolyticus</name>
    <dbReference type="NCBI Taxonomy" id="2801339"/>
    <lineage>
        <taxon>Bacteria</taxon>
        <taxon>Bacillati</taxon>
        <taxon>Bacillota</taxon>
        <taxon>Bacilli</taxon>
        <taxon>Bacillales</taxon>
        <taxon>Alicyclobacillaceae</taxon>
        <taxon>Tumebacillus</taxon>
    </lineage>
</organism>
<keyword evidence="3" id="KW-1185">Reference proteome</keyword>
<comment type="caution">
    <text evidence="2">The sequence shown here is derived from an EMBL/GenBank/DDBJ whole genome shotgun (WGS) entry which is preliminary data.</text>
</comment>
<dbReference type="InterPro" id="IPR025965">
    <property type="entry name" value="FlgD/Vpr_Ig-like"/>
</dbReference>
<name>A0ABS1J6P3_9BACL</name>
<dbReference type="EMBL" id="JAEQNB010000001">
    <property type="protein sequence ID" value="MBL0385938.1"/>
    <property type="molecule type" value="Genomic_DNA"/>
</dbReference>
<gene>
    <name evidence="2" type="ORF">JJB07_04670</name>
</gene>
<dbReference type="Gene3D" id="2.60.40.4070">
    <property type="match status" value="11"/>
</dbReference>
<proteinExistence type="predicted"/>
<accession>A0ABS1J6P3</accession>
<evidence type="ECO:0000313" key="2">
    <source>
        <dbReference type="EMBL" id="MBL0385938.1"/>
    </source>
</evidence>
<feature type="domain" description="FlgD/Vpr Ig-like" evidence="1">
    <location>
        <begin position="68"/>
        <end position="134"/>
    </location>
</feature>
<reference evidence="2 3" key="1">
    <citation type="submission" date="2021-01" db="EMBL/GenBank/DDBJ databases">
        <title>Tumebacillus sp. strain ITR2 16S ribosomal RNA gene Genome sequencing and assembly.</title>
        <authorList>
            <person name="Kang M."/>
        </authorList>
    </citation>
    <scope>NUCLEOTIDE SEQUENCE [LARGE SCALE GENOMIC DNA]</scope>
    <source>
        <strain evidence="2 3">ITR2</strain>
    </source>
</reference>
<feature type="domain" description="FlgD/Vpr Ig-like" evidence="1">
    <location>
        <begin position="480"/>
        <end position="549"/>
    </location>
</feature>
<sequence>MQGRPSNKARLKALTLGVAVATSGWLAVAPMAYPVAVYAATSPADTSTIGLTLTSVATTPFAATGSNTTPISYSLKTAANVTLVVLDADGNIVRTVLNNVSTTAGSKSTTWNGKNDAGQLVTDGVYTYKLSAADAAGTTATPQTNLITIDRTAPVISGNSVDQSLFAPTGTNHVNLSYSLSETAKVTVNIYNSSNTLVKTLASNVQQSVGTNTLTWDGKNSSNVLSPDGVYTYKISAVDLAGLNAVAVSGTTTIERSAPSITAVSDTPDPFKVTGTTNSTINYTLSEAANVSLKIYDKNNLLVRTLVDARLPIGTKSVTWNGKNDSGVLVDDGLYTYKINATDSYGNQATEVTGTITTDKTAPTVSSLNVGDAFAPGQSTLPISYELSENAKVTTTVSNAAGTVVRTLESSVAKQAGLNSLAWDGKNTSGVLVPDGTYTVKVNATDAVGFTSPVTSGTTKTETGAPVLTAVKDSTDPFKVTGTSTSTISYTISEDSNVSVKIYGADGRLVRTLVNGLVTYGAKSVTWNGKSEAGDLVVDGTYTYKINATDLTGKAGVEAIGTITTDNTTPNVMLLTVGATYVPGSQLLPISYVLSESAKVTTTITNSAGTVVRTLESAVSKTAGDNNVTWDGKNASGVLVPDGTYTVKITATDAVGFTSVPVTATTQAESGAAQITAVKVSSNPFKVTGTATTTLSYTLSEDANVDVQLCDANGWIVRTLTTGPQTFGAKSFAWNGKNDAGFIVADGTYTIKTQATDRAGNVSTEVLGTITTDSAAPVVTPTDTQQVIFVPGSENAVIGYSLSENSKVTTALYNSSGTLLKTLESNAAKSAGANTVTWDGKNSSGVLVPDGLYTAKLTATDTVGWVANPTSILFRADRGPASVTNVYMHPFKFTQENAQLDYTVGEEANVNVEIFDASGMLVKTVFQGHVSAGKQVAQWTGRDESSQFVPDGIYTYKINVTDMAGHVSPEVTGTFEAVNRAPQITNVSAEPAAINRQSTSTITYTLSQDANVELDILNASGSLLQRLMNAVPTTAGVHTVKWDGKNPSTGTPFVDGTYTYVLTATTSDGWTSESAKGTIQLDNVFPSFRYQFEQHFTPLVRPTPVSFTLEESVNSLKVYITDKHTVQVIRTIYAGGPHAAGTYSFNWDGLDDNGNLVPDELYSIMLEGTDLAGNRSATGSSIFVENHAPILSNLTFDQVPYHLNSNVPLKITCNNSGYGHLEAQIYNPDGTLNARLIDHDDPDIPFEFQSKDRVFSWYGVNASGVTGTYKVVIQATNWSGMTSELTSTFEVN</sequence>
<dbReference type="RefSeq" id="WP_201631541.1">
    <property type="nucleotide sequence ID" value="NZ_JAEQNB010000001.1"/>
</dbReference>
<feature type="domain" description="FlgD/Vpr Ig-like" evidence="1">
    <location>
        <begin position="590"/>
        <end position="653"/>
    </location>
</feature>
<evidence type="ECO:0000259" key="1">
    <source>
        <dbReference type="Pfam" id="PF13860"/>
    </source>
</evidence>
<feature type="domain" description="FlgD/Vpr Ig-like" evidence="1">
    <location>
        <begin position="169"/>
        <end position="238"/>
    </location>
</feature>
<dbReference type="Proteomes" id="UP000602284">
    <property type="component" value="Unassembled WGS sequence"/>
</dbReference>
<feature type="domain" description="FlgD/Vpr Ig-like" evidence="1">
    <location>
        <begin position="997"/>
        <end position="1068"/>
    </location>
</feature>
<dbReference type="Pfam" id="PF13860">
    <property type="entry name" value="FlgD_ig"/>
    <property type="match status" value="11"/>
</dbReference>
<feature type="domain" description="FlgD/Vpr Ig-like" evidence="1">
    <location>
        <begin position="793"/>
        <end position="861"/>
    </location>
</feature>
<feature type="domain" description="FlgD/Vpr Ig-like" evidence="1">
    <location>
        <begin position="896"/>
        <end position="961"/>
    </location>
</feature>
<feature type="domain" description="FlgD/Vpr Ig-like" evidence="1">
    <location>
        <begin position="377"/>
        <end position="446"/>
    </location>
</feature>
<feature type="domain" description="FlgD/Vpr Ig-like" evidence="1">
    <location>
        <begin position="685"/>
        <end position="757"/>
    </location>
</feature>
<protein>
    <submittedName>
        <fullName evidence="2">Ig-like domain repeat protein</fullName>
    </submittedName>
</protein>
<feature type="domain" description="FlgD/Vpr Ig-like" evidence="1">
    <location>
        <begin position="1104"/>
        <end position="1169"/>
    </location>
</feature>